<dbReference type="Gene3D" id="3.10.20.90">
    <property type="entry name" value="Phosphatidylinositol 3-kinase Catalytic Subunit, Chain A, domain 1"/>
    <property type="match status" value="1"/>
</dbReference>
<evidence type="ECO:0000259" key="10">
    <source>
        <dbReference type="PROSITE" id="PS51282"/>
    </source>
</evidence>
<evidence type="ECO:0000256" key="6">
    <source>
        <dbReference type="PROSITE-ProRule" id="PRU00047"/>
    </source>
</evidence>
<dbReference type="PROSITE" id="PS50089">
    <property type="entry name" value="ZF_RING_2"/>
    <property type="match status" value="1"/>
</dbReference>
<dbReference type="EnsemblMetazoa" id="XM_019997646.1">
    <property type="protein sequence ID" value="XP_019853205.1"/>
    <property type="gene ID" value="LOC100637865"/>
</dbReference>
<gene>
    <name evidence="11" type="primary">100637865</name>
</gene>
<feature type="compositionally biased region" description="Basic residues" evidence="7">
    <location>
        <begin position="881"/>
        <end position="891"/>
    </location>
</feature>
<evidence type="ECO:0000259" key="8">
    <source>
        <dbReference type="PROSITE" id="PS50089"/>
    </source>
</evidence>
<dbReference type="InterPro" id="IPR033489">
    <property type="entry name" value="RBBP6"/>
</dbReference>
<proteinExistence type="predicted"/>
<feature type="compositionally biased region" description="Basic residues" evidence="7">
    <location>
        <begin position="673"/>
        <end position="683"/>
    </location>
</feature>
<feature type="compositionally biased region" description="Basic residues" evidence="7">
    <location>
        <begin position="706"/>
        <end position="723"/>
    </location>
</feature>
<feature type="compositionally biased region" description="Polar residues" evidence="7">
    <location>
        <begin position="80"/>
        <end position="97"/>
    </location>
</feature>
<feature type="compositionally biased region" description="Low complexity" evidence="7">
    <location>
        <begin position="396"/>
        <end position="426"/>
    </location>
</feature>
<dbReference type="InterPro" id="IPR013083">
    <property type="entry name" value="Znf_RING/FYVE/PHD"/>
</dbReference>
<dbReference type="CDD" id="cd16620">
    <property type="entry name" value="vRING-HC-C4C4_RBBP6"/>
    <property type="match status" value="1"/>
</dbReference>
<evidence type="ECO:0000259" key="9">
    <source>
        <dbReference type="PROSITE" id="PS50158"/>
    </source>
</evidence>
<name>A0AAN0J852_AMPQE</name>
<dbReference type="GO" id="GO:0006397">
    <property type="term" value="P:mRNA processing"/>
    <property type="evidence" value="ECO:0007669"/>
    <property type="project" value="InterPro"/>
</dbReference>
<feature type="compositionally biased region" description="Low complexity" evidence="7">
    <location>
        <begin position="629"/>
        <end position="672"/>
    </location>
</feature>
<evidence type="ECO:0000313" key="12">
    <source>
        <dbReference type="Proteomes" id="UP000007879"/>
    </source>
</evidence>
<feature type="domain" description="DWNN" evidence="10">
    <location>
        <begin position="4"/>
        <end position="77"/>
    </location>
</feature>
<sequence length="891" mass="95431">MSCIRYKFKTALEYDKVTFDGLQISVSDLREKIMSLKKMNLSDNLTLDIMDAQTKKIYSDDNAMIPRNSTIVVMRVPKPQKQTKPTSSQMKNHSFPQDKSLLSADELKQTPDLAGANASEEDKVRAMMSQAGEDYNPTTYAKFKSRPAAANMKAPPPNYVCHRCNQKGHLIKYCPTNGDPNYDNPRLKRSSGIPNSHVSIVSSSDVPGAMLDRFGNVVVRKIDLAAAASERKAPAPVPEIKEEAVPPELTCSICKELVQDAVIINCCFESFCDPCIRNYLLENDFTCFACKESDVSPETLLPNKSLRAAAKKFQSRQAAKKGIALARGLPSSSVTTTSVSSAPAPTSVVISSNDSAPLVVPSSALPLAPSLPLSAILSDDSALVTSTGLTINLPLSSDDSTSVSTVQTSTASQSTTVSSSSQEESSNGSNIDSSQKLSLSQSSNSSTVEQDNNPKTVSAATNGGEAAAATATGGGRDEEDRTPPAVSTSRDRTPSPSAGLLGSAPSTLSSQPLLTTADSLIVSPPKPLITAPIVLPPPALHRFPPAHTQPPVLIPTFSVVPAAGPVLPPVVAVNPFLAASRPNTDPSSMMRLTELLAAADKRNASPPPLSAEEFYLQQKMFQNIAGGNRSRTPSYSSRSQTPYSSHSYSSRSPSPVYGRSRSPYSRTSGSGSKSHKRHHHRHRSSEGKGKRKRKEEDEGLLEKPSKTHKHKHHHKKKKRKHSHSSPLPPPKENVGVAEGVAKDGILDTPVPSIVVNGDGSEVLESQESIKSSKSPQAVPTDGSDMKTAGLLVSKETDHASSPSVSGGVEGTEDPVIKLKKKKRHKEKRGDVDDLRSTLSTSSSAKTHRHHHKRHKHHSGELVSTSSKHHVTTSTTTGSSSSHRKKLKKSSH</sequence>
<feature type="compositionally biased region" description="Basic residues" evidence="7">
    <location>
        <begin position="817"/>
        <end position="826"/>
    </location>
</feature>
<dbReference type="Proteomes" id="UP000007879">
    <property type="component" value="Unassembled WGS sequence"/>
</dbReference>
<dbReference type="Gene3D" id="3.30.40.10">
    <property type="entry name" value="Zinc/RING finger domain, C3HC4 (zinc finger)"/>
    <property type="match status" value="1"/>
</dbReference>
<dbReference type="InterPro" id="IPR001878">
    <property type="entry name" value="Znf_CCHC"/>
</dbReference>
<dbReference type="KEGG" id="aqu:100637865"/>
<keyword evidence="12" id="KW-1185">Reference proteome</keyword>
<feature type="compositionally biased region" description="Basic and acidic residues" evidence="7">
    <location>
        <begin position="684"/>
        <end position="705"/>
    </location>
</feature>
<feature type="domain" description="RING-type" evidence="8">
    <location>
        <begin position="251"/>
        <end position="291"/>
    </location>
</feature>
<organism evidence="11 12">
    <name type="scientific">Amphimedon queenslandica</name>
    <name type="common">Sponge</name>
    <dbReference type="NCBI Taxonomy" id="400682"/>
    <lineage>
        <taxon>Eukaryota</taxon>
        <taxon>Metazoa</taxon>
        <taxon>Porifera</taxon>
        <taxon>Demospongiae</taxon>
        <taxon>Heteroscleromorpha</taxon>
        <taxon>Haplosclerida</taxon>
        <taxon>Niphatidae</taxon>
        <taxon>Amphimedon</taxon>
    </lineage>
</organism>
<feature type="compositionally biased region" description="Basic residues" evidence="7">
    <location>
        <begin position="845"/>
        <end position="857"/>
    </location>
</feature>
<dbReference type="PROSITE" id="PS50158">
    <property type="entry name" value="ZF_CCHC"/>
    <property type="match status" value="1"/>
</dbReference>
<accession>A0AAN0J852</accession>
<evidence type="ECO:0000256" key="3">
    <source>
        <dbReference type="ARBA" id="ARBA00022771"/>
    </source>
</evidence>
<dbReference type="GO" id="GO:0061630">
    <property type="term" value="F:ubiquitin protein ligase activity"/>
    <property type="evidence" value="ECO:0007669"/>
    <property type="project" value="InterPro"/>
</dbReference>
<dbReference type="PANTHER" id="PTHR15439">
    <property type="entry name" value="RETINOBLASTOMA-BINDING PROTEIN 6"/>
    <property type="match status" value="1"/>
</dbReference>
<dbReference type="InterPro" id="IPR036875">
    <property type="entry name" value="Znf_CCHC_sf"/>
</dbReference>
<dbReference type="Pfam" id="PF08783">
    <property type="entry name" value="DWNN"/>
    <property type="match status" value="1"/>
</dbReference>
<dbReference type="Pfam" id="PF13696">
    <property type="entry name" value="zf-CCHC_2"/>
    <property type="match status" value="1"/>
</dbReference>
<dbReference type="SMART" id="SM01180">
    <property type="entry name" value="DWNN"/>
    <property type="match status" value="1"/>
</dbReference>
<keyword evidence="3 6" id="KW-0863">Zinc-finger</keyword>
<dbReference type="Gene3D" id="4.10.60.10">
    <property type="entry name" value="Zinc finger, CCHC-type"/>
    <property type="match status" value="1"/>
</dbReference>
<feature type="compositionally biased region" description="Polar residues" evidence="7">
    <location>
        <begin position="763"/>
        <end position="777"/>
    </location>
</feature>
<dbReference type="AlphaFoldDB" id="A0AAN0J852"/>
<dbReference type="SUPFAM" id="SSF57850">
    <property type="entry name" value="RING/U-box"/>
    <property type="match status" value="1"/>
</dbReference>
<feature type="compositionally biased region" description="Low complexity" evidence="7">
    <location>
        <begin position="459"/>
        <end position="471"/>
    </location>
</feature>
<feature type="domain" description="CCHC-type" evidence="9">
    <location>
        <begin position="161"/>
        <end position="175"/>
    </location>
</feature>
<comment type="subcellular location">
    <subcellularLocation>
        <location evidence="1">Nucleus</location>
    </subcellularLocation>
</comment>
<evidence type="ECO:0000256" key="4">
    <source>
        <dbReference type="ARBA" id="ARBA00022833"/>
    </source>
</evidence>
<keyword evidence="4" id="KW-0862">Zinc</keyword>
<keyword evidence="2" id="KW-0479">Metal-binding</keyword>
<dbReference type="GO" id="GO:0005634">
    <property type="term" value="C:nucleus"/>
    <property type="evidence" value="ECO:0007669"/>
    <property type="project" value="UniProtKB-SubCell"/>
</dbReference>
<feature type="compositionally biased region" description="Low complexity" evidence="7">
    <location>
        <begin position="871"/>
        <end position="880"/>
    </location>
</feature>
<evidence type="ECO:0000256" key="7">
    <source>
        <dbReference type="SAM" id="MobiDB-lite"/>
    </source>
</evidence>
<protein>
    <recommendedName>
        <fullName evidence="13">E3 ubiquitin-protein ligase RBBP6</fullName>
    </recommendedName>
</protein>
<evidence type="ECO:0000313" key="11">
    <source>
        <dbReference type="EnsemblMetazoa" id="XP_019853205.1"/>
    </source>
</evidence>
<feature type="region of interest" description="Disordered" evidence="7">
    <location>
        <begin position="626"/>
        <end position="891"/>
    </location>
</feature>
<feature type="region of interest" description="Disordered" evidence="7">
    <location>
        <begin position="393"/>
        <end position="510"/>
    </location>
</feature>
<evidence type="ECO:0000256" key="2">
    <source>
        <dbReference type="ARBA" id="ARBA00022723"/>
    </source>
</evidence>
<evidence type="ECO:0000256" key="1">
    <source>
        <dbReference type="ARBA" id="ARBA00004123"/>
    </source>
</evidence>
<dbReference type="GO" id="GO:0003676">
    <property type="term" value="F:nucleic acid binding"/>
    <property type="evidence" value="ECO:0007669"/>
    <property type="project" value="InterPro"/>
</dbReference>
<dbReference type="GO" id="GO:0006511">
    <property type="term" value="P:ubiquitin-dependent protein catabolic process"/>
    <property type="evidence" value="ECO:0007669"/>
    <property type="project" value="TreeGrafter"/>
</dbReference>
<feature type="region of interest" description="Disordered" evidence="7">
    <location>
        <begin position="77"/>
        <end position="97"/>
    </location>
</feature>
<evidence type="ECO:0000256" key="5">
    <source>
        <dbReference type="ARBA" id="ARBA00023242"/>
    </source>
</evidence>
<dbReference type="InterPro" id="IPR025829">
    <property type="entry name" value="Zn_knuckle_CX2CX3GHX4C"/>
</dbReference>
<feature type="compositionally biased region" description="Low complexity" evidence="7">
    <location>
        <begin position="433"/>
        <end position="446"/>
    </location>
</feature>
<reference evidence="11" key="2">
    <citation type="submission" date="2024-06" db="UniProtKB">
        <authorList>
            <consortium name="EnsemblMetazoa"/>
        </authorList>
    </citation>
    <scope>IDENTIFICATION</scope>
</reference>
<evidence type="ECO:0008006" key="13">
    <source>
        <dbReference type="Google" id="ProtNLM"/>
    </source>
</evidence>
<feature type="compositionally biased region" description="Polar residues" evidence="7">
    <location>
        <begin position="447"/>
        <end position="458"/>
    </location>
</feature>
<dbReference type="PANTHER" id="PTHR15439:SF0">
    <property type="entry name" value="CELL DIVISION CYCLE AND APOPTOSIS REGULATOR PROTEIN 1-RELATED"/>
    <property type="match status" value="1"/>
</dbReference>
<dbReference type="InterPro" id="IPR014891">
    <property type="entry name" value="DWNN_domain"/>
</dbReference>
<dbReference type="GO" id="GO:0016567">
    <property type="term" value="P:protein ubiquitination"/>
    <property type="evidence" value="ECO:0007669"/>
    <property type="project" value="InterPro"/>
</dbReference>
<dbReference type="SUPFAM" id="SSF57756">
    <property type="entry name" value="Retrovirus zinc finger-like domains"/>
    <property type="match status" value="1"/>
</dbReference>
<dbReference type="InterPro" id="IPR001841">
    <property type="entry name" value="Znf_RING"/>
</dbReference>
<dbReference type="PROSITE" id="PS51282">
    <property type="entry name" value="DWNN"/>
    <property type="match status" value="1"/>
</dbReference>
<reference evidence="12" key="1">
    <citation type="journal article" date="2010" name="Nature">
        <title>The Amphimedon queenslandica genome and the evolution of animal complexity.</title>
        <authorList>
            <person name="Srivastava M."/>
            <person name="Simakov O."/>
            <person name="Chapman J."/>
            <person name="Fahey B."/>
            <person name="Gauthier M.E."/>
            <person name="Mitros T."/>
            <person name="Richards G.S."/>
            <person name="Conaco C."/>
            <person name="Dacre M."/>
            <person name="Hellsten U."/>
            <person name="Larroux C."/>
            <person name="Putnam N.H."/>
            <person name="Stanke M."/>
            <person name="Adamska M."/>
            <person name="Darling A."/>
            <person name="Degnan S.M."/>
            <person name="Oakley T.H."/>
            <person name="Plachetzki D.C."/>
            <person name="Zhai Y."/>
            <person name="Adamski M."/>
            <person name="Calcino A."/>
            <person name="Cummins S.F."/>
            <person name="Goodstein D.M."/>
            <person name="Harris C."/>
            <person name="Jackson D.J."/>
            <person name="Leys S.P."/>
            <person name="Shu S."/>
            <person name="Woodcroft B.J."/>
            <person name="Vervoort M."/>
            <person name="Kosik K.S."/>
            <person name="Manning G."/>
            <person name="Degnan B.M."/>
            <person name="Rokhsar D.S."/>
        </authorList>
    </citation>
    <scope>NUCLEOTIDE SEQUENCE [LARGE SCALE GENOMIC DNA]</scope>
</reference>
<dbReference type="GO" id="GO:0008270">
    <property type="term" value="F:zinc ion binding"/>
    <property type="evidence" value="ECO:0007669"/>
    <property type="project" value="UniProtKB-KW"/>
</dbReference>
<keyword evidence="5" id="KW-0539">Nucleus</keyword>